<comment type="caution">
    <text evidence="2">The sequence shown here is derived from an EMBL/GenBank/DDBJ whole genome shotgun (WGS) entry which is preliminary data.</text>
</comment>
<accession>A0A8S1VKS9</accession>
<protein>
    <submittedName>
        <fullName evidence="2">Uncharacterized protein</fullName>
    </submittedName>
</protein>
<dbReference type="EMBL" id="CAJJDP010000069">
    <property type="protein sequence ID" value="CAD8177964.1"/>
    <property type="molecule type" value="Genomic_DNA"/>
</dbReference>
<evidence type="ECO:0000256" key="1">
    <source>
        <dbReference type="SAM" id="Phobius"/>
    </source>
</evidence>
<evidence type="ECO:0000313" key="2">
    <source>
        <dbReference type="EMBL" id="CAD8177964.1"/>
    </source>
</evidence>
<evidence type="ECO:0000313" key="3">
    <source>
        <dbReference type="Proteomes" id="UP000683925"/>
    </source>
</evidence>
<feature type="transmembrane region" description="Helical" evidence="1">
    <location>
        <begin position="76"/>
        <end position="93"/>
    </location>
</feature>
<sequence>MTQQMLQFPSKNALKRMNAIGYVVLLQLIDINFNFLKSLNQFSCRKSQFHYNFTSSTIYQSYLIFQRHSMSTSIDFHFYFTVIIYCELIQLLFS</sequence>
<reference evidence="2" key="1">
    <citation type="submission" date="2021-01" db="EMBL/GenBank/DDBJ databases">
        <authorList>
            <consortium name="Genoscope - CEA"/>
            <person name="William W."/>
        </authorList>
    </citation>
    <scope>NUCLEOTIDE SEQUENCE</scope>
</reference>
<keyword evidence="1" id="KW-0812">Transmembrane</keyword>
<dbReference type="AlphaFoldDB" id="A0A8S1VKS9"/>
<dbReference type="Proteomes" id="UP000683925">
    <property type="component" value="Unassembled WGS sequence"/>
</dbReference>
<gene>
    <name evidence="2" type="ORF">POCTA_138.1.T0700059</name>
</gene>
<dbReference type="OrthoDB" id="10570830at2759"/>
<keyword evidence="3" id="KW-1185">Reference proteome</keyword>
<keyword evidence="1" id="KW-1133">Transmembrane helix</keyword>
<keyword evidence="1" id="KW-0472">Membrane</keyword>
<name>A0A8S1VKS9_PAROT</name>
<proteinExistence type="predicted"/>
<organism evidence="2 3">
    <name type="scientific">Paramecium octaurelia</name>
    <dbReference type="NCBI Taxonomy" id="43137"/>
    <lineage>
        <taxon>Eukaryota</taxon>
        <taxon>Sar</taxon>
        <taxon>Alveolata</taxon>
        <taxon>Ciliophora</taxon>
        <taxon>Intramacronucleata</taxon>
        <taxon>Oligohymenophorea</taxon>
        <taxon>Peniculida</taxon>
        <taxon>Parameciidae</taxon>
        <taxon>Paramecium</taxon>
    </lineage>
</organism>